<sequence>MSAEQTAFHLFRKLRGLGRAAGQGFDADRMMSSDGYAVLLDEWASAMVALVRMNGGIAPTKQSLCDSKCEEGSGERSVPSGVIADVNMECSSGAGERGGDLVIEDDLVDEIESVPASGGKRGSEGRVGTGEWGDEPLRSQDVNSGSGSGGFFSLDGMRRTAAKASQADAELRAAKRRKLEKETKKSAKARAKSRR</sequence>
<organism evidence="2 3">
    <name type="scientific">Saitozyma podzolica</name>
    <dbReference type="NCBI Taxonomy" id="1890683"/>
    <lineage>
        <taxon>Eukaryota</taxon>
        <taxon>Fungi</taxon>
        <taxon>Dikarya</taxon>
        <taxon>Basidiomycota</taxon>
        <taxon>Agaricomycotina</taxon>
        <taxon>Tremellomycetes</taxon>
        <taxon>Tremellales</taxon>
        <taxon>Trimorphomycetaceae</taxon>
        <taxon>Saitozyma</taxon>
    </lineage>
</organism>
<feature type="region of interest" description="Disordered" evidence="1">
    <location>
        <begin position="114"/>
        <end position="195"/>
    </location>
</feature>
<gene>
    <name evidence="2" type="ORF">EHS25_007696</name>
</gene>
<keyword evidence="3" id="KW-1185">Reference proteome</keyword>
<dbReference type="AlphaFoldDB" id="A0A427YQG7"/>
<evidence type="ECO:0000313" key="3">
    <source>
        <dbReference type="Proteomes" id="UP000279259"/>
    </source>
</evidence>
<comment type="caution">
    <text evidence="2">The sequence shown here is derived from an EMBL/GenBank/DDBJ whole genome shotgun (WGS) entry which is preliminary data.</text>
</comment>
<evidence type="ECO:0000256" key="1">
    <source>
        <dbReference type="SAM" id="MobiDB-lite"/>
    </source>
</evidence>
<name>A0A427YQG7_9TREE</name>
<feature type="compositionally biased region" description="Basic and acidic residues" evidence="1">
    <location>
        <begin position="169"/>
        <end position="185"/>
    </location>
</feature>
<accession>A0A427YQG7</accession>
<dbReference type="EMBL" id="RSCD01000004">
    <property type="protein sequence ID" value="RSH93341.1"/>
    <property type="molecule type" value="Genomic_DNA"/>
</dbReference>
<reference evidence="2 3" key="1">
    <citation type="submission" date="2018-11" db="EMBL/GenBank/DDBJ databases">
        <title>Genome sequence of Saitozyma podzolica DSM 27192.</title>
        <authorList>
            <person name="Aliyu H."/>
            <person name="Gorte O."/>
            <person name="Ochsenreither K."/>
        </authorList>
    </citation>
    <scope>NUCLEOTIDE SEQUENCE [LARGE SCALE GENOMIC DNA]</scope>
    <source>
        <strain evidence="2 3">DSM 27192</strain>
    </source>
</reference>
<protein>
    <submittedName>
        <fullName evidence="2">Uncharacterized protein</fullName>
    </submittedName>
</protein>
<evidence type="ECO:0000313" key="2">
    <source>
        <dbReference type="EMBL" id="RSH93341.1"/>
    </source>
</evidence>
<feature type="compositionally biased region" description="Basic residues" evidence="1">
    <location>
        <begin position="186"/>
        <end position="195"/>
    </location>
</feature>
<proteinExistence type="predicted"/>
<dbReference type="Proteomes" id="UP000279259">
    <property type="component" value="Unassembled WGS sequence"/>
</dbReference>